<name>F6TF77_CIOIN</name>
<accession>F6TF77</accession>
<evidence type="ECO:0000256" key="1">
    <source>
        <dbReference type="SAM" id="SignalP"/>
    </source>
</evidence>
<dbReference type="InParanoid" id="F6TF77"/>
<sequence length="194" mass="21165">MINFNLISAVGVCLLFFSRVEARIFGGHVTWRPVAASSTQVYLDVTTFYEGTTCTPGNLLEVPLWSCSTSCTTPSSRPSQLGTTCGITDTEDNWSINHFQDTYTVSATGQFSLTLTENVGFFPQTKRTFLSSFDNGIRSDTGRPNYSPVVTQDPIIRIKSGCATTIKIPVTDNDGDNLFCRYATGAVECGDFCT</sequence>
<evidence type="ECO:0000313" key="2">
    <source>
        <dbReference type="Ensembl" id="ENSCINP00000023573.1"/>
    </source>
</evidence>
<keyword evidence="1" id="KW-0732">Signal</keyword>
<feature type="chain" id="PRO_5003342449" evidence="1">
    <location>
        <begin position="23"/>
        <end position="194"/>
    </location>
</feature>
<reference evidence="2" key="3">
    <citation type="submission" date="2025-09" db="UniProtKB">
        <authorList>
            <consortium name="Ensembl"/>
        </authorList>
    </citation>
    <scope>IDENTIFICATION</scope>
</reference>
<protein>
    <submittedName>
        <fullName evidence="2">Uncharacterized protein</fullName>
    </submittedName>
</protein>
<organism evidence="2 3">
    <name type="scientific">Ciona intestinalis</name>
    <name type="common">Transparent sea squirt</name>
    <name type="synonym">Ascidia intestinalis</name>
    <dbReference type="NCBI Taxonomy" id="7719"/>
    <lineage>
        <taxon>Eukaryota</taxon>
        <taxon>Metazoa</taxon>
        <taxon>Chordata</taxon>
        <taxon>Tunicata</taxon>
        <taxon>Ascidiacea</taxon>
        <taxon>Phlebobranchia</taxon>
        <taxon>Cionidae</taxon>
        <taxon>Ciona</taxon>
    </lineage>
</organism>
<dbReference type="Proteomes" id="UP000008144">
    <property type="component" value="Unassembled WGS sequence"/>
</dbReference>
<evidence type="ECO:0000313" key="3">
    <source>
        <dbReference type="Proteomes" id="UP000008144"/>
    </source>
</evidence>
<dbReference type="AlphaFoldDB" id="F6TF77"/>
<dbReference type="GeneTree" id="ENSGT00930000152797"/>
<reference evidence="2" key="2">
    <citation type="submission" date="2025-08" db="UniProtKB">
        <authorList>
            <consortium name="Ensembl"/>
        </authorList>
    </citation>
    <scope>IDENTIFICATION</scope>
</reference>
<feature type="signal peptide" evidence="1">
    <location>
        <begin position="1"/>
        <end position="22"/>
    </location>
</feature>
<proteinExistence type="predicted"/>
<dbReference type="Ensembl" id="ENSCINT00000023819.1">
    <property type="protein sequence ID" value="ENSCINP00000023573.1"/>
    <property type="gene ID" value="ENSCING00000012697.1"/>
</dbReference>
<keyword evidence="3" id="KW-1185">Reference proteome</keyword>
<reference evidence="3" key="1">
    <citation type="journal article" date="2002" name="Science">
        <title>The draft genome of Ciona intestinalis: insights into chordate and vertebrate origins.</title>
        <authorList>
            <person name="Dehal P."/>
            <person name="Satou Y."/>
            <person name="Campbell R.K."/>
            <person name="Chapman J."/>
            <person name="Degnan B."/>
            <person name="De Tomaso A."/>
            <person name="Davidson B."/>
            <person name="Di Gregorio A."/>
            <person name="Gelpke M."/>
            <person name="Goodstein D.M."/>
            <person name="Harafuji N."/>
            <person name="Hastings K.E."/>
            <person name="Ho I."/>
            <person name="Hotta K."/>
            <person name="Huang W."/>
            <person name="Kawashima T."/>
            <person name="Lemaire P."/>
            <person name="Martinez D."/>
            <person name="Meinertzhagen I.A."/>
            <person name="Necula S."/>
            <person name="Nonaka M."/>
            <person name="Putnam N."/>
            <person name="Rash S."/>
            <person name="Saiga H."/>
            <person name="Satake M."/>
            <person name="Terry A."/>
            <person name="Yamada L."/>
            <person name="Wang H.G."/>
            <person name="Awazu S."/>
            <person name="Azumi K."/>
            <person name="Boore J."/>
            <person name="Branno M."/>
            <person name="Chin-Bow S."/>
            <person name="DeSantis R."/>
            <person name="Doyle S."/>
            <person name="Francino P."/>
            <person name="Keys D.N."/>
            <person name="Haga S."/>
            <person name="Hayashi H."/>
            <person name="Hino K."/>
            <person name="Imai K.S."/>
            <person name="Inaba K."/>
            <person name="Kano S."/>
            <person name="Kobayashi K."/>
            <person name="Kobayashi M."/>
            <person name="Lee B.I."/>
            <person name="Makabe K.W."/>
            <person name="Manohar C."/>
            <person name="Matassi G."/>
            <person name="Medina M."/>
            <person name="Mochizuki Y."/>
            <person name="Mount S."/>
            <person name="Morishita T."/>
            <person name="Miura S."/>
            <person name="Nakayama A."/>
            <person name="Nishizaka S."/>
            <person name="Nomoto H."/>
            <person name="Ohta F."/>
            <person name="Oishi K."/>
            <person name="Rigoutsos I."/>
            <person name="Sano M."/>
            <person name="Sasaki A."/>
            <person name="Sasakura Y."/>
            <person name="Shoguchi E."/>
            <person name="Shin-i T."/>
            <person name="Spagnuolo A."/>
            <person name="Stainier D."/>
            <person name="Suzuki M.M."/>
            <person name="Tassy O."/>
            <person name="Takatori N."/>
            <person name="Tokuoka M."/>
            <person name="Yagi K."/>
            <person name="Yoshizaki F."/>
            <person name="Wada S."/>
            <person name="Zhang C."/>
            <person name="Hyatt P.D."/>
            <person name="Larimer F."/>
            <person name="Detter C."/>
            <person name="Doggett N."/>
            <person name="Glavina T."/>
            <person name="Hawkins T."/>
            <person name="Richardson P."/>
            <person name="Lucas S."/>
            <person name="Kohara Y."/>
            <person name="Levine M."/>
            <person name="Satoh N."/>
            <person name="Rokhsar D.S."/>
        </authorList>
    </citation>
    <scope>NUCLEOTIDE SEQUENCE [LARGE SCALE GENOMIC DNA]</scope>
</reference>
<dbReference type="HOGENOM" id="CLU_1405406_0_0_1"/>